<gene>
    <name evidence="1" type="ORF">D6851_02940</name>
</gene>
<dbReference type="EMBL" id="RAPF01000001">
    <property type="protein sequence ID" value="RKF23438.1"/>
    <property type="molecule type" value="Genomic_DNA"/>
</dbReference>
<evidence type="ECO:0000313" key="1">
    <source>
        <dbReference type="EMBL" id="RKF23438.1"/>
    </source>
</evidence>
<name>A0A420ERY5_9SPHN</name>
<organism evidence="1 2">
    <name type="scientific">Altericroceibacterium spongiae</name>
    <dbReference type="NCBI Taxonomy" id="2320269"/>
    <lineage>
        <taxon>Bacteria</taxon>
        <taxon>Pseudomonadati</taxon>
        <taxon>Pseudomonadota</taxon>
        <taxon>Alphaproteobacteria</taxon>
        <taxon>Sphingomonadales</taxon>
        <taxon>Erythrobacteraceae</taxon>
        <taxon>Altericroceibacterium</taxon>
    </lineage>
</organism>
<protein>
    <submittedName>
        <fullName evidence="1">Uncharacterized protein</fullName>
    </submittedName>
</protein>
<sequence>MRLSAEGGQRMGDPILNYRACGAECREDWLRMLANENGLPFGTVRRLAEELGEREDFGELVDICERGGRAVQ</sequence>
<proteinExistence type="predicted"/>
<reference evidence="1 2" key="1">
    <citation type="submission" date="2018-09" db="EMBL/GenBank/DDBJ databases">
        <title>Altererythrobacter spongiae sp. nov., isolated from a marine sponge.</title>
        <authorList>
            <person name="Zhuang L."/>
            <person name="Luo L."/>
        </authorList>
    </citation>
    <scope>NUCLEOTIDE SEQUENCE [LARGE SCALE GENOMIC DNA]</scope>
    <source>
        <strain evidence="1 2">HN-Y73</strain>
    </source>
</reference>
<dbReference type="AlphaFoldDB" id="A0A420ERY5"/>
<accession>A0A420ERY5</accession>
<keyword evidence="2" id="KW-1185">Reference proteome</keyword>
<evidence type="ECO:0000313" key="2">
    <source>
        <dbReference type="Proteomes" id="UP000284395"/>
    </source>
</evidence>
<dbReference type="Proteomes" id="UP000284395">
    <property type="component" value="Unassembled WGS sequence"/>
</dbReference>
<comment type="caution">
    <text evidence="1">The sequence shown here is derived from an EMBL/GenBank/DDBJ whole genome shotgun (WGS) entry which is preliminary data.</text>
</comment>